<keyword evidence="3" id="KW-0819">tRNA processing</keyword>
<evidence type="ECO:0000256" key="6">
    <source>
        <dbReference type="ARBA" id="ARBA00022759"/>
    </source>
</evidence>
<proteinExistence type="inferred from homology"/>
<dbReference type="HAMAP" id="MF_01818">
    <property type="entry name" value="RNase_Z_BN"/>
    <property type="match status" value="1"/>
</dbReference>
<dbReference type="GO" id="GO:0042781">
    <property type="term" value="F:3'-tRNA processing endoribonuclease activity"/>
    <property type="evidence" value="ECO:0007669"/>
    <property type="project" value="TreeGrafter"/>
</dbReference>
<dbReference type="GO" id="GO:0005634">
    <property type="term" value="C:nucleus"/>
    <property type="evidence" value="ECO:0007669"/>
    <property type="project" value="TreeGrafter"/>
</dbReference>
<dbReference type="Proteomes" id="UP000789831">
    <property type="component" value="Unassembled WGS sequence"/>
</dbReference>
<evidence type="ECO:0000256" key="5">
    <source>
        <dbReference type="ARBA" id="ARBA00022723"/>
    </source>
</evidence>
<gene>
    <name evidence="10" type="ORF">AGERDE_LOCUS903</name>
</gene>
<dbReference type="OrthoDB" id="527344at2759"/>
<evidence type="ECO:0000256" key="4">
    <source>
        <dbReference type="ARBA" id="ARBA00022722"/>
    </source>
</evidence>
<evidence type="ECO:0000256" key="3">
    <source>
        <dbReference type="ARBA" id="ARBA00022694"/>
    </source>
</evidence>
<name>A0A9N8V711_9GLOM</name>
<comment type="cofactor">
    <cofactor evidence="1">
        <name>Zn(2+)</name>
        <dbReference type="ChEBI" id="CHEBI:29105"/>
    </cofactor>
</comment>
<evidence type="ECO:0000256" key="2">
    <source>
        <dbReference type="ARBA" id="ARBA00011738"/>
    </source>
</evidence>
<keyword evidence="7" id="KW-0378">Hydrolase</keyword>
<dbReference type="InterPro" id="IPR013471">
    <property type="entry name" value="RNase_Z/BN"/>
</dbReference>
<feature type="domain" description="Metallo-beta-lactamase" evidence="9">
    <location>
        <begin position="23"/>
        <end position="308"/>
    </location>
</feature>
<keyword evidence="11" id="KW-1185">Reference proteome</keyword>
<dbReference type="InterPro" id="IPR001279">
    <property type="entry name" value="Metallo-B-lactamas"/>
</dbReference>
<keyword evidence="8" id="KW-0862">Zinc</keyword>
<comment type="caution">
    <text evidence="10">The sequence shown here is derived from an EMBL/GenBank/DDBJ whole genome shotgun (WGS) entry which is preliminary data.</text>
</comment>
<evidence type="ECO:0000313" key="10">
    <source>
        <dbReference type="EMBL" id="CAG8438964.1"/>
    </source>
</evidence>
<evidence type="ECO:0000313" key="11">
    <source>
        <dbReference type="Proteomes" id="UP000789831"/>
    </source>
</evidence>
<reference evidence="10" key="1">
    <citation type="submission" date="2021-06" db="EMBL/GenBank/DDBJ databases">
        <authorList>
            <person name="Kallberg Y."/>
            <person name="Tangrot J."/>
            <person name="Rosling A."/>
        </authorList>
    </citation>
    <scope>NUCLEOTIDE SEQUENCE</scope>
    <source>
        <strain evidence="10">MT106</strain>
    </source>
</reference>
<dbReference type="Pfam" id="PF23023">
    <property type="entry name" value="Anti-Pycsar_Apyc1"/>
    <property type="match status" value="1"/>
</dbReference>
<dbReference type="SMART" id="SM00849">
    <property type="entry name" value="Lactamase_B"/>
    <property type="match status" value="1"/>
</dbReference>
<evidence type="ECO:0000256" key="7">
    <source>
        <dbReference type="ARBA" id="ARBA00022801"/>
    </source>
</evidence>
<keyword evidence="6" id="KW-0255">Endonuclease</keyword>
<comment type="subunit">
    <text evidence="2">Homodimer.</text>
</comment>
<dbReference type="InterPro" id="IPR036866">
    <property type="entry name" value="RibonucZ/Hydroxyglut_hydro"/>
</dbReference>
<protein>
    <submittedName>
        <fullName evidence="10">8340_t:CDS:1</fullName>
    </submittedName>
</protein>
<dbReference type="PANTHER" id="PTHR46018:SF2">
    <property type="entry name" value="ZINC PHOSPHODIESTERASE ELAC PROTEIN 1"/>
    <property type="match status" value="1"/>
</dbReference>
<dbReference type="Gene3D" id="3.60.15.10">
    <property type="entry name" value="Ribonuclease Z/Hydroxyacylglutathione hydrolase-like"/>
    <property type="match status" value="1"/>
</dbReference>
<dbReference type="CDD" id="cd07717">
    <property type="entry name" value="RNaseZ_ZiPD-like_MBL-fold"/>
    <property type="match status" value="1"/>
</dbReference>
<sequence>MAVSISLRFLGTSSAQPSATRNTSSIALIIDGTTWLFDTGEATQHQVMKTNIKWSKIDRIFITHMHGDHVFGLAPLLCTIHNKFDVGHEGIENTPPAEIYGPSGLRRYLRTIFSLTYSNLGRMYRVHELLFVKDPIDSLVTLSNTNEKLHQNELMGENLVIDEAKNQWIVFDDESCTVYAAPIQHSIPCLGYVYHEKPLPGNIDINEVKPPLMRNREALGFKNPMELIKKLKNGETLELPDGTVLKPPPKKPGRKIVILGDTFDPTGIAHLAKGADLLVHESTNALTSLDGKSANYEEIEQRSKSHGHSTANKAGAFAKRVEAKKLVLTHFSHRYKGGEIEEHVQIMEEIRQAAVRTFESDQVVCARDLMSIDIPIKNSE</sequence>
<dbReference type="AlphaFoldDB" id="A0A9N8V711"/>
<dbReference type="PANTHER" id="PTHR46018">
    <property type="entry name" value="ZINC PHOSPHODIESTERASE ELAC PROTEIN 1"/>
    <property type="match status" value="1"/>
</dbReference>
<accession>A0A9N8V711</accession>
<keyword evidence="4" id="KW-0540">Nuclease</keyword>
<evidence type="ECO:0000256" key="1">
    <source>
        <dbReference type="ARBA" id="ARBA00001947"/>
    </source>
</evidence>
<dbReference type="SUPFAM" id="SSF56281">
    <property type="entry name" value="Metallo-hydrolase/oxidoreductase"/>
    <property type="match status" value="1"/>
</dbReference>
<dbReference type="GO" id="GO:0046872">
    <property type="term" value="F:metal ion binding"/>
    <property type="evidence" value="ECO:0007669"/>
    <property type="project" value="UniProtKB-KW"/>
</dbReference>
<keyword evidence="5" id="KW-0479">Metal-binding</keyword>
<evidence type="ECO:0000259" key="9">
    <source>
        <dbReference type="SMART" id="SM00849"/>
    </source>
</evidence>
<evidence type="ECO:0000256" key="8">
    <source>
        <dbReference type="ARBA" id="ARBA00022833"/>
    </source>
</evidence>
<organism evidence="10 11">
    <name type="scientific">Ambispora gerdemannii</name>
    <dbReference type="NCBI Taxonomy" id="144530"/>
    <lineage>
        <taxon>Eukaryota</taxon>
        <taxon>Fungi</taxon>
        <taxon>Fungi incertae sedis</taxon>
        <taxon>Mucoromycota</taxon>
        <taxon>Glomeromycotina</taxon>
        <taxon>Glomeromycetes</taxon>
        <taxon>Archaeosporales</taxon>
        <taxon>Ambisporaceae</taxon>
        <taxon>Ambispora</taxon>
    </lineage>
</organism>
<dbReference type="EMBL" id="CAJVPL010000053">
    <property type="protein sequence ID" value="CAG8438964.1"/>
    <property type="molecule type" value="Genomic_DNA"/>
</dbReference>